<dbReference type="RefSeq" id="XP_003033544.1">
    <property type="nucleotide sequence ID" value="XM_003033498.1"/>
</dbReference>
<reference evidence="1 2" key="1">
    <citation type="journal article" date="2010" name="Nat. Biotechnol.">
        <title>Genome sequence of the model mushroom Schizophyllum commune.</title>
        <authorList>
            <person name="Ohm R.A."/>
            <person name="de Jong J.F."/>
            <person name="Lugones L.G."/>
            <person name="Aerts A."/>
            <person name="Kothe E."/>
            <person name="Stajich J.E."/>
            <person name="de Vries R.P."/>
            <person name="Record E."/>
            <person name="Levasseur A."/>
            <person name="Baker S.E."/>
            <person name="Bartholomew K.A."/>
            <person name="Coutinho P.M."/>
            <person name="Erdmann S."/>
            <person name="Fowler T.J."/>
            <person name="Gathman A.C."/>
            <person name="Lombard V."/>
            <person name="Henrissat B."/>
            <person name="Knabe N."/>
            <person name="Kuees U."/>
            <person name="Lilly W.W."/>
            <person name="Lindquist E."/>
            <person name="Lucas S."/>
            <person name="Magnuson J.K."/>
            <person name="Piumi F."/>
            <person name="Raudaskoski M."/>
            <person name="Salamov A."/>
            <person name="Schmutz J."/>
            <person name="Schwarze F.W.M.R."/>
            <person name="vanKuyk P.A."/>
            <person name="Horton J.S."/>
            <person name="Grigoriev I.V."/>
            <person name="Woesten H.A.B."/>
        </authorList>
    </citation>
    <scope>NUCLEOTIDE SEQUENCE [LARGE SCALE GENOMIC DNA]</scope>
    <source>
        <strain evidence="2">H4-8 / FGSC 9210</strain>
    </source>
</reference>
<dbReference type="HOGENOM" id="CLU_021164_0_4_1"/>
<dbReference type="VEuPathDB" id="FungiDB:SCHCODRAFT_02666048"/>
<dbReference type="Proteomes" id="UP000007431">
    <property type="component" value="Unassembled WGS sequence"/>
</dbReference>
<dbReference type="Gene3D" id="3.80.10.10">
    <property type="entry name" value="Ribonuclease Inhibitor"/>
    <property type="match status" value="1"/>
</dbReference>
<proteinExistence type="predicted"/>
<organism evidence="2">
    <name type="scientific">Schizophyllum commune (strain H4-8 / FGSC 9210)</name>
    <name type="common">Split gill fungus</name>
    <dbReference type="NCBI Taxonomy" id="578458"/>
    <lineage>
        <taxon>Eukaryota</taxon>
        <taxon>Fungi</taxon>
        <taxon>Dikarya</taxon>
        <taxon>Basidiomycota</taxon>
        <taxon>Agaricomycotina</taxon>
        <taxon>Agaricomycetes</taxon>
        <taxon>Agaricomycetidae</taxon>
        <taxon>Agaricales</taxon>
        <taxon>Schizophyllaceae</taxon>
        <taxon>Schizophyllum</taxon>
    </lineage>
</organism>
<dbReference type="KEGG" id="scm:SCHCO_02666048"/>
<dbReference type="GeneID" id="9592792"/>
<sequence length="492" mass="56006">MHAALRTAELRALIFEELPLRTLASLARSCKLLSASALAVLWYELHDLQPVFRLLPESKRIIEGELEYITPRDVDRIRYYRDFVRRLTFPLLPAAGRLSPSALKQIIVALDEDFLFPYLRYLDYTGPSEYFSSFPALIPHSLTSLHLNIEDEWYLDDAGLSTATAMEVVTLMMAKVRRRNISALSLRLPPEMPIWPVAEILTGWNGLRTLTVMGQIDEKTLAAIHALPLLQSLRLLCHPREFLPFCRTERKSSSLRTAKIHIPTMTDAAAALALNSPPDIDPPLRLHELTVWPENPENMEYLGKQLRNHCSVDELENFIVQWNELSSVPYAVVVTMQDLRPLLDFINLRHVRVDLNCRLDLSNGDLEAMARAWPQVRTLHLEGTRLSTSLCTLDGLLPFAHHCTHLEQLAVKLQSGAVVLPTKKPDIVHLGLRDIDFLDSPIEPRERANAAAFLAMHFPSSMLIRSSYGERGWDDVMYIYPTFIEFARAYST</sequence>
<evidence type="ECO:0008006" key="3">
    <source>
        <dbReference type="Google" id="ProtNLM"/>
    </source>
</evidence>
<dbReference type="InterPro" id="IPR032675">
    <property type="entry name" value="LRR_dom_sf"/>
</dbReference>
<protein>
    <recommendedName>
        <fullName evidence="3">F-box domain-containing protein</fullName>
    </recommendedName>
</protein>
<keyword evidence="2" id="KW-1185">Reference proteome</keyword>
<dbReference type="InParanoid" id="D8Q285"/>
<name>D8Q285_SCHCM</name>
<dbReference type="EMBL" id="GL377305">
    <property type="protein sequence ID" value="EFI98641.1"/>
    <property type="molecule type" value="Genomic_DNA"/>
</dbReference>
<gene>
    <name evidence="1" type="ORF">SCHCODRAFT_108512</name>
</gene>
<evidence type="ECO:0000313" key="2">
    <source>
        <dbReference type="Proteomes" id="UP000007431"/>
    </source>
</evidence>
<feature type="non-terminal residue" evidence="1">
    <location>
        <position position="492"/>
    </location>
</feature>
<dbReference type="OrthoDB" id="2855320at2759"/>
<dbReference type="OMA" id="ITHTAVP"/>
<dbReference type="AlphaFoldDB" id="D8Q285"/>
<evidence type="ECO:0000313" key="1">
    <source>
        <dbReference type="EMBL" id="EFI98641.1"/>
    </source>
</evidence>
<accession>D8Q285</accession>